<dbReference type="Gene3D" id="3.90.810.10">
    <property type="entry name" value="CRIB domain"/>
    <property type="match status" value="1"/>
</dbReference>
<dbReference type="GO" id="GO:0004674">
    <property type="term" value="F:protein serine/threonine kinase activity"/>
    <property type="evidence" value="ECO:0007669"/>
    <property type="project" value="UniProtKB-KW"/>
</dbReference>
<comment type="similarity">
    <text evidence="1">Belongs to the protein kinase superfamily. STE Ser/Thr protein kinase family. STE20 subfamily.</text>
</comment>
<organism evidence="14 15">
    <name type="scientific">Thelohanellus kitauei</name>
    <name type="common">Myxosporean</name>
    <dbReference type="NCBI Taxonomy" id="669202"/>
    <lineage>
        <taxon>Eukaryota</taxon>
        <taxon>Metazoa</taxon>
        <taxon>Cnidaria</taxon>
        <taxon>Myxozoa</taxon>
        <taxon>Myxosporea</taxon>
        <taxon>Bivalvulida</taxon>
        <taxon>Platysporina</taxon>
        <taxon>Myxobolidae</taxon>
        <taxon>Thelohanellus</taxon>
    </lineage>
</organism>
<comment type="catalytic activity">
    <reaction evidence="9">
        <text>L-seryl-[protein] + ATP = O-phospho-L-seryl-[protein] + ADP + H(+)</text>
        <dbReference type="Rhea" id="RHEA:17989"/>
        <dbReference type="Rhea" id="RHEA-COMP:9863"/>
        <dbReference type="Rhea" id="RHEA-COMP:11604"/>
        <dbReference type="ChEBI" id="CHEBI:15378"/>
        <dbReference type="ChEBI" id="CHEBI:29999"/>
        <dbReference type="ChEBI" id="CHEBI:30616"/>
        <dbReference type="ChEBI" id="CHEBI:83421"/>
        <dbReference type="ChEBI" id="CHEBI:456216"/>
        <dbReference type="EC" id="2.7.11.1"/>
    </reaction>
</comment>
<comment type="catalytic activity">
    <reaction evidence="8">
        <text>L-threonyl-[protein] + ATP = O-phospho-L-threonyl-[protein] + ADP + H(+)</text>
        <dbReference type="Rhea" id="RHEA:46608"/>
        <dbReference type="Rhea" id="RHEA-COMP:11060"/>
        <dbReference type="Rhea" id="RHEA-COMP:11605"/>
        <dbReference type="ChEBI" id="CHEBI:15378"/>
        <dbReference type="ChEBI" id="CHEBI:30013"/>
        <dbReference type="ChEBI" id="CHEBI:30616"/>
        <dbReference type="ChEBI" id="CHEBI:61977"/>
        <dbReference type="ChEBI" id="CHEBI:456216"/>
        <dbReference type="EC" id="2.7.11.1"/>
    </reaction>
</comment>
<evidence type="ECO:0000256" key="9">
    <source>
        <dbReference type="ARBA" id="ARBA00048679"/>
    </source>
</evidence>
<dbReference type="EMBL" id="JWZT01002878">
    <property type="protein sequence ID" value="KII68263.1"/>
    <property type="molecule type" value="Genomic_DNA"/>
</dbReference>
<evidence type="ECO:0000313" key="14">
    <source>
        <dbReference type="EMBL" id="KII68263.1"/>
    </source>
</evidence>
<dbReference type="SMART" id="SM00285">
    <property type="entry name" value="PBD"/>
    <property type="match status" value="1"/>
</dbReference>
<proteinExistence type="inferred from homology"/>
<reference evidence="14 15" key="1">
    <citation type="journal article" date="2014" name="Genome Biol. Evol.">
        <title>The genome of the myxosporean Thelohanellus kitauei shows adaptations to nutrient acquisition within its fish host.</title>
        <authorList>
            <person name="Yang Y."/>
            <person name="Xiong J."/>
            <person name="Zhou Z."/>
            <person name="Huo F."/>
            <person name="Miao W."/>
            <person name="Ran C."/>
            <person name="Liu Y."/>
            <person name="Zhang J."/>
            <person name="Feng J."/>
            <person name="Wang M."/>
            <person name="Wang M."/>
            <person name="Wang L."/>
            <person name="Yao B."/>
        </authorList>
    </citation>
    <scope>NUCLEOTIDE SEQUENCE [LARGE SCALE GENOMIC DNA]</scope>
    <source>
        <strain evidence="14">Wuqing</strain>
    </source>
</reference>
<dbReference type="InterPro" id="IPR011009">
    <property type="entry name" value="Kinase-like_dom_sf"/>
</dbReference>
<dbReference type="InterPro" id="IPR000719">
    <property type="entry name" value="Prot_kinase_dom"/>
</dbReference>
<dbReference type="Pfam" id="PF00786">
    <property type="entry name" value="PBD"/>
    <property type="match status" value="1"/>
</dbReference>
<dbReference type="InterPro" id="IPR051931">
    <property type="entry name" value="PAK3-like"/>
</dbReference>
<feature type="domain" description="Protein kinase" evidence="12">
    <location>
        <begin position="183"/>
        <end position="291"/>
    </location>
</feature>
<dbReference type="CDD" id="cd01093">
    <property type="entry name" value="CRIB_PAK_like"/>
    <property type="match status" value="1"/>
</dbReference>
<dbReference type="Proteomes" id="UP000031668">
    <property type="component" value="Unassembled WGS sequence"/>
</dbReference>
<dbReference type="Gene3D" id="3.30.200.20">
    <property type="entry name" value="Phosphorylase Kinase, domain 1"/>
    <property type="match status" value="1"/>
</dbReference>
<dbReference type="PROSITE" id="PS50108">
    <property type="entry name" value="CRIB"/>
    <property type="match status" value="1"/>
</dbReference>
<keyword evidence="3" id="KW-0723">Serine/threonine-protein kinase</keyword>
<evidence type="ECO:0000259" key="13">
    <source>
        <dbReference type="PROSITE" id="PS50108"/>
    </source>
</evidence>
<keyword evidence="4" id="KW-0808">Transferase</keyword>
<dbReference type="InterPro" id="IPR000095">
    <property type="entry name" value="CRIB_dom"/>
</dbReference>
<evidence type="ECO:0000256" key="3">
    <source>
        <dbReference type="ARBA" id="ARBA00022527"/>
    </source>
</evidence>
<evidence type="ECO:0000256" key="7">
    <source>
        <dbReference type="ARBA" id="ARBA00022840"/>
    </source>
</evidence>
<feature type="binding site" evidence="10">
    <location>
        <position position="212"/>
    </location>
    <ligand>
        <name>ATP</name>
        <dbReference type="ChEBI" id="CHEBI:30616"/>
    </ligand>
</feature>
<dbReference type="EC" id="2.7.11.1" evidence="2"/>
<feature type="region of interest" description="Disordered" evidence="11">
    <location>
        <begin position="92"/>
        <end position="114"/>
    </location>
</feature>
<keyword evidence="6 14" id="KW-0418">Kinase</keyword>
<name>A0A0C2JGC3_THEKT</name>
<accession>A0A0C2JGC3</accession>
<dbReference type="PANTHER" id="PTHR45832:SF22">
    <property type="entry name" value="SERINE_THREONINE-PROTEIN KINASE SAMKA-RELATED"/>
    <property type="match status" value="1"/>
</dbReference>
<gene>
    <name evidence="14" type="ORF">RF11_07985</name>
</gene>
<evidence type="ECO:0000256" key="1">
    <source>
        <dbReference type="ARBA" id="ARBA00008874"/>
    </source>
</evidence>
<evidence type="ECO:0000256" key="5">
    <source>
        <dbReference type="ARBA" id="ARBA00022741"/>
    </source>
</evidence>
<evidence type="ECO:0000313" key="15">
    <source>
        <dbReference type="Proteomes" id="UP000031668"/>
    </source>
</evidence>
<dbReference type="SMART" id="SM00220">
    <property type="entry name" value="S_TKc"/>
    <property type="match status" value="1"/>
</dbReference>
<feature type="domain" description="CRIB" evidence="13">
    <location>
        <begin position="14"/>
        <end position="27"/>
    </location>
</feature>
<evidence type="ECO:0000256" key="2">
    <source>
        <dbReference type="ARBA" id="ARBA00012513"/>
    </source>
</evidence>
<dbReference type="PANTHER" id="PTHR45832">
    <property type="entry name" value="SERINE/THREONINE-PROTEIN KINASE SAMKA-RELATED-RELATED"/>
    <property type="match status" value="1"/>
</dbReference>
<sequence>MKNIFGEKKKNISISRPMHFEHRVHVRYDPVSNQFVGLPDTWKTMLDNSALSQKEFQENPNAVIDVLRFLESHEDLDCDKFIQFHPNKENGRFAESVDDAAPPPIPSRPRETRISEVITMKKSIQISKSTVADSDKDKKNLQKPATANRPGEPATSTKRANNDTEFKEKLLSLVSPGDPNKKYTNYKQIGKGASGVVYTGIDRSTGSEVAIKRMNLASQPKKELILNEIIIMNQCHHPNIVNFKDSFFVSGELWVVMEYLDGGALTDIVLEECMSEPQMACILKQVFYLLL</sequence>
<dbReference type="SUPFAM" id="SSF56112">
    <property type="entry name" value="Protein kinase-like (PK-like)"/>
    <property type="match status" value="1"/>
</dbReference>
<dbReference type="GO" id="GO:0106310">
    <property type="term" value="F:protein serine kinase activity"/>
    <property type="evidence" value="ECO:0007669"/>
    <property type="project" value="RHEA"/>
</dbReference>
<keyword evidence="5 10" id="KW-0547">Nucleotide-binding</keyword>
<keyword evidence="7 10" id="KW-0067">ATP-binding</keyword>
<dbReference type="PROSITE" id="PS50011">
    <property type="entry name" value="PROTEIN_KINASE_DOM"/>
    <property type="match status" value="1"/>
</dbReference>
<protein>
    <recommendedName>
        <fullName evidence="2">non-specific serine/threonine protein kinase</fullName>
        <ecNumber evidence="2">2.7.11.1</ecNumber>
    </recommendedName>
</protein>
<dbReference type="OMA" id="CHQDNIS"/>
<dbReference type="InterPro" id="IPR033923">
    <property type="entry name" value="PAK_BD"/>
</dbReference>
<keyword evidence="15" id="KW-1185">Reference proteome</keyword>
<dbReference type="PROSITE" id="PS00107">
    <property type="entry name" value="PROTEIN_KINASE_ATP"/>
    <property type="match status" value="1"/>
</dbReference>
<evidence type="ECO:0000259" key="12">
    <source>
        <dbReference type="PROSITE" id="PS50011"/>
    </source>
</evidence>
<evidence type="ECO:0000256" key="4">
    <source>
        <dbReference type="ARBA" id="ARBA00022679"/>
    </source>
</evidence>
<evidence type="ECO:0000256" key="8">
    <source>
        <dbReference type="ARBA" id="ARBA00047899"/>
    </source>
</evidence>
<feature type="region of interest" description="Disordered" evidence="11">
    <location>
        <begin position="128"/>
        <end position="162"/>
    </location>
</feature>
<comment type="caution">
    <text evidence="14">The sequence shown here is derived from an EMBL/GenBank/DDBJ whole genome shotgun (WGS) entry which is preliminary data.</text>
</comment>
<dbReference type="Pfam" id="PF00069">
    <property type="entry name" value="Pkinase"/>
    <property type="match status" value="1"/>
</dbReference>
<dbReference type="OrthoDB" id="2914378at2759"/>
<evidence type="ECO:0000256" key="10">
    <source>
        <dbReference type="PROSITE-ProRule" id="PRU10141"/>
    </source>
</evidence>
<dbReference type="AlphaFoldDB" id="A0A0C2JGC3"/>
<evidence type="ECO:0000256" key="11">
    <source>
        <dbReference type="SAM" id="MobiDB-lite"/>
    </source>
</evidence>
<dbReference type="FunFam" id="3.30.200.20:FF:000705">
    <property type="entry name" value="Non-specific serine/threonine protein kinase"/>
    <property type="match status" value="1"/>
</dbReference>
<dbReference type="GO" id="GO:0005524">
    <property type="term" value="F:ATP binding"/>
    <property type="evidence" value="ECO:0007669"/>
    <property type="project" value="UniProtKB-UniRule"/>
</dbReference>
<dbReference type="InterPro" id="IPR017441">
    <property type="entry name" value="Protein_kinase_ATP_BS"/>
</dbReference>
<dbReference type="InterPro" id="IPR036936">
    <property type="entry name" value="CRIB_dom_sf"/>
</dbReference>
<evidence type="ECO:0000256" key="6">
    <source>
        <dbReference type="ARBA" id="ARBA00022777"/>
    </source>
</evidence>